<evidence type="ECO:0000313" key="1">
    <source>
        <dbReference type="EMBL" id="MVM30486.1"/>
    </source>
</evidence>
<dbReference type="RefSeq" id="WP_157584715.1">
    <property type="nucleotide sequence ID" value="NZ_WPIN01000003.1"/>
</dbReference>
<reference evidence="1 2" key="1">
    <citation type="submission" date="2019-12" db="EMBL/GenBank/DDBJ databases">
        <title>Spirosoma sp. HMF4905 genome sequencing and assembly.</title>
        <authorList>
            <person name="Kang H."/>
            <person name="Cha I."/>
            <person name="Kim H."/>
            <person name="Joh K."/>
        </authorList>
    </citation>
    <scope>NUCLEOTIDE SEQUENCE [LARGE SCALE GENOMIC DNA]</scope>
    <source>
        <strain evidence="1 2">HMF4905</strain>
    </source>
</reference>
<dbReference type="AlphaFoldDB" id="A0A7K1SAC2"/>
<comment type="caution">
    <text evidence="1">The sequence shown here is derived from an EMBL/GenBank/DDBJ whole genome shotgun (WGS) entry which is preliminary data.</text>
</comment>
<dbReference type="EMBL" id="WPIN01000003">
    <property type="protein sequence ID" value="MVM30486.1"/>
    <property type="molecule type" value="Genomic_DNA"/>
</dbReference>
<proteinExistence type="predicted"/>
<keyword evidence="2" id="KW-1185">Reference proteome</keyword>
<sequence>MAIVTTASTKDYTLLQTMIAPLQQSLGIFVADSGTLPTSSCRRSTSSFQC</sequence>
<dbReference type="Proteomes" id="UP000436006">
    <property type="component" value="Unassembled WGS sequence"/>
</dbReference>
<organism evidence="1 2">
    <name type="scientific">Spirosoma arboris</name>
    <dbReference type="NCBI Taxonomy" id="2682092"/>
    <lineage>
        <taxon>Bacteria</taxon>
        <taxon>Pseudomonadati</taxon>
        <taxon>Bacteroidota</taxon>
        <taxon>Cytophagia</taxon>
        <taxon>Cytophagales</taxon>
        <taxon>Cytophagaceae</taxon>
        <taxon>Spirosoma</taxon>
    </lineage>
</organism>
<accession>A0A7K1SAC2</accession>
<protein>
    <submittedName>
        <fullName evidence="1">Uncharacterized protein</fullName>
    </submittedName>
</protein>
<name>A0A7K1SAC2_9BACT</name>
<evidence type="ECO:0000313" key="2">
    <source>
        <dbReference type="Proteomes" id="UP000436006"/>
    </source>
</evidence>
<gene>
    <name evidence="1" type="ORF">GO755_10615</name>
</gene>